<sequence>MEYSKVDPELIKVIEAISKLTYRNGSLCVTFSDIRRELNLHPQAITNLLKRGRTIGLITECSELGIGESGYTVLLNYVISLGFDIVSEIFDISDNFVIMKHRVKNKLYNNALVPFRGVIVKVFGDLVLDKPLIYRGKGYYEINLVKSIDKYHVFHLDSDVEIKPRETFTYEYEFYLKYFPPVDYFIVEPFNPVTTFNAKTYLTRSGKRIIKSVKVEYPPNVIVREEEGKTYHEITIMKLSTRSVKFWFHFAE</sequence>
<name>A0A832TCS8_9CREN</name>
<dbReference type="AlphaFoldDB" id="A0A832TCS8"/>
<dbReference type="GeneID" id="1459590"/>
<dbReference type="OMA" id="GSLCVTF"/>
<reference evidence="1" key="1">
    <citation type="journal article" date="2020" name="bioRxiv">
        <title>A rank-normalized archaeal taxonomy based on genome phylogeny resolves widespread incomplete and uneven classifications.</title>
        <authorList>
            <person name="Rinke C."/>
            <person name="Chuvochina M."/>
            <person name="Mussig A.J."/>
            <person name="Chaumeil P.-A."/>
            <person name="Waite D.W."/>
            <person name="Whitman W.B."/>
            <person name="Parks D.H."/>
            <person name="Hugenholtz P."/>
        </authorList>
    </citation>
    <scope>NUCLEOTIDE SEQUENCE</scope>
    <source>
        <strain evidence="1">UBA8838</strain>
    </source>
</reference>
<dbReference type="RefSeq" id="WP_010979604.1">
    <property type="nucleotide sequence ID" value="NZ_BAABQO010000003.1"/>
</dbReference>
<accession>A0A832TCS8</accession>
<organism evidence="1 2">
    <name type="scientific">Sulfurisphaera tokodaii</name>
    <dbReference type="NCBI Taxonomy" id="111955"/>
    <lineage>
        <taxon>Archaea</taxon>
        <taxon>Thermoproteota</taxon>
        <taxon>Thermoprotei</taxon>
        <taxon>Sulfolobales</taxon>
        <taxon>Sulfolobaceae</taxon>
        <taxon>Sulfurisphaera</taxon>
    </lineage>
</organism>
<gene>
    <name evidence="1" type="ORF">HA332_04040</name>
</gene>
<protein>
    <submittedName>
        <fullName evidence="1">Uncharacterized protein</fullName>
    </submittedName>
</protein>
<comment type="caution">
    <text evidence="1">The sequence shown here is derived from an EMBL/GenBank/DDBJ whole genome shotgun (WGS) entry which is preliminary data.</text>
</comment>
<dbReference type="EMBL" id="DUJO01000019">
    <property type="protein sequence ID" value="HII73554.1"/>
    <property type="molecule type" value="Genomic_DNA"/>
</dbReference>
<evidence type="ECO:0000313" key="2">
    <source>
        <dbReference type="Proteomes" id="UP000646844"/>
    </source>
</evidence>
<proteinExistence type="predicted"/>
<evidence type="ECO:0000313" key="1">
    <source>
        <dbReference type="EMBL" id="HII73554.1"/>
    </source>
</evidence>
<dbReference type="Proteomes" id="UP000646844">
    <property type="component" value="Unassembled WGS sequence"/>
</dbReference>